<comment type="caution">
    <text evidence="1">The sequence shown here is derived from an EMBL/GenBank/DDBJ whole genome shotgun (WGS) entry which is preliminary data.</text>
</comment>
<name>A0AAD2FEQ4_9STRA</name>
<protein>
    <submittedName>
        <fullName evidence="1">Uncharacterized protein</fullName>
    </submittedName>
</protein>
<gene>
    <name evidence="1" type="ORF">CYCCA115_LOCUS4651</name>
</gene>
<evidence type="ECO:0000313" key="2">
    <source>
        <dbReference type="Proteomes" id="UP001295423"/>
    </source>
</evidence>
<proteinExistence type="predicted"/>
<accession>A0AAD2FEQ4</accession>
<reference evidence="1" key="1">
    <citation type="submission" date="2023-08" db="EMBL/GenBank/DDBJ databases">
        <authorList>
            <person name="Audoor S."/>
            <person name="Bilcke G."/>
        </authorList>
    </citation>
    <scope>NUCLEOTIDE SEQUENCE</scope>
</reference>
<evidence type="ECO:0000313" key="1">
    <source>
        <dbReference type="EMBL" id="CAJ1935316.1"/>
    </source>
</evidence>
<dbReference type="AlphaFoldDB" id="A0AAD2FEQ4"/>
<keyword evidence="2" id="KW-1185">Reference proteome</keyword>
<dbReference type="EMBL" id="CAKOGP040000447">
    <property type="protein sequence ID" value="CAJ1935316.1"/>
    <property type="molecule type" value="Genomic_DNA"/>
</dbReference>
<sequence length="92" mass="10953">MFDNDEVHDGWILLVRQMGNTEKVQGYDRWHSWHHHMEGASVQVQGQDTLQLCRVHSTGDLEHQVGYWYFNCIQVLKETTVFFWSCKRNSVK</sequence>
<dbReference type="Proteomes" id="UP001295423">
    <property type="component" value="Unassembled WGS sequence"/>
</dbReference>
<organism evidence="1 2">
    <name type="scientific">Cylindrotheca closterium</name>
    <dbReference type="NCBI Taxonomy" id="2856"/>
    <lineage>
        <taxon>Eukaryota</taxon>
        <taxon>Sar</taxon>
        <taxon>Stramenopiles</taxon>
        <taxon>Ochrophyta</taxon>
        <taxon>Bacillariophyta</taxon>
        <taxon>Bacillariophyceae</taxon>
        <taxon>Bacillariophycidae</taxon>
        <taxon>Bacillariales</taxon>
        <taxon>Bacillariaceae</taxon>
        <taxon>Cylindrotheca</taxon>
    </lineage>
</organism>